<evidence type="ECO:0000259" key="2">
    <source>
        <dbReference type="Pfam" id="PF00496"/>
    </source>
</evidence>
<dbReference type="InterPro" id="IPR039424">
    <property type="entry name" value="SBP_5"/>
</dbReference>
<comment type="caution">
    <text evidence="3">The sequence shown here is derived from an EMBL/GenBank/DDBJ whole genome shotgun (WGS) entry which is preliminary data.</text>
</comment>
<dbReference type="Pfam" id="PF00496">
    <property type="entry name" value="SBP_bac_5"/>
    <property type="match status" value="1"/>
</dbReference>
<dbReference type="SUPFAM" id="SSF53850">
    <property type="entry name" value="Periplasmic binding protein-like II"/>
    <property type="match status" value="1"/>
</dbReference>
<gene>
    <name evidence="3" type="ORF">GLX28_13830</name>
</gene>
<evidence type="ECO:0000256" key="1">
    <source>
        <dbReference type="SAM" id="MobiDB-lite"/>
    </source>
</evidence>
<reference evidence="3 4" key="1">
    <citation type="submission" date="2019-11" db="EMBL/GenBank/DDBJ databases">
        <title>Genome sequence of Deinococcus xianganensis Y35, AI-2 producing algicidal bacterium, isolated from lake water.</title>
        <authorList>
            <person name="Li Y."/>
        </authorList>
    </citation>
    <scope>NUCLEOTIDE SEQUENCE [LARGE SCALE GENOMIC DNA]</scope>
    <source>
        <strain evidence="3 4">Y35</strain>
    </source>
</reference>
<dbReference type="AlphaFoldDB" id="A0A6I4YGP5"/>
<organism evidence="3 4">
    <name type="scientific">Deinococcus xianganensis</name>
    <dbReference type="NCBI Taxonomy" id="1507289"/>
    <lineage>
        <taxon>Bacteria</taxon>
        <taxon>Thermotogati</taxon>
        <taxon>Deinococcota</taxon>
        <taxon>Deinococci</taxon>
        <taxon>Deinococcales</taxon>
        <taxon>Deinococcaceae</taxon>
        <taxon>Deinococcus</taxon>
    </lineage>
</organism>
<accession>A0A6I4YGP5</accession>
<dbReference type="InterPro" id="IPR000914">
    <property type="entry name" value="SBP_5_dom"/>
</dbReference>
<proteinExistence type="predicted"/>
<dbReference type="Proteomes" id="UP000430519">
    <property type="component" value="Unassembled WGS sequence"/>
</dbReference>
<evidence type="ECO:0000313" key="4">
    <source>
        <dbReference type="Proteomes" id="UP000430519"/>
    </source>
</evidence>
<dbReference type="GO" id="GO:1904680">
    <property type="term" value="F:peptide transmembrane transporter activity"/>
    <property type="evidence" value="ECO:0007669"/>
    <property type="project" value="TreeGrafter"/>
</dbReference>
<dbReference type="Gene3D" id="3.10.105.10">
    <property type="entry name" value="Dipeptide-binding Protein, Domain 3"/>
    <property type="match status" value="1"/>
</dbReference>
<name>A0A6I4YGP5_9DEIO</name>
<dbReference type="GO" id="GO:0015833">
    <property type="term" value="P:peptide transport"/>
    <property type="evidence" value="ECO:0007669"/>
    <property type="project" value="TreeGrafter"/>
</dbReference>
<dbReference type="PANTHER" id="PTHR30290">
    <property type="entry name" value="PERIPLASMIC BINDING COMPONENT OF ABC TRANSPORTER"/>
    <property type="match status" value="1"/>
</dbReference>
<keyword evidence="4" id="KW-1185">Reference proteome</keyword>
<sequence>MQGAPHAFRVAQQERGKKTHNGRTVSPFPAPPILATAPDWPYLTLRAALHARDGVRGLHTLTLADAQAWWGCSDRTAKRQLSRLHASGRLVYTPGRGRGNTSRVAFAGALEGELAALTAHLAGVGAAADLARLSRLGFPRAWVLTDAVRGTFGLGVGPAGTDRLRTVVTRPLTSLDPLTVNSAAEAHLLTQVLDPLLVFDPLARTLRPHLAHHWSTPDGGRSWVFHLRKGVQFHHGRTLDAQDVLFTLERMRRGAPWYLGGVLDVREIAPFTMHVTLDRPDLFFPRRLAHEQALILPRDVPFNERRPVGTGAFRWHALDGGFRLEAFDAHFAGRPLIDEVEVFLVPELRGDAPSSLDVSGVPDDPVESWVPENSVHFLIWNAHRPAARSAALRAAVVEMHDIRAFWQESGRAERLLPATSFLPRCSLNRPPRGHSLARAQALLARAAYAGPPLRVWVLDLPGARQEADWLAARAARLGLPMQVVPAPLDALPDAGDDVDLAFMGEIAGWDEHLSFWSALKQPELLFRRLLPADVLRDVDALLDGYRMAPDAAALEALMTCVEARLLGGHHLHLTHHRVKRRAVHPLIRDVHPDAYGRIDFKRLWLGDVRP</sequence>
<feature type="region of interest" description="Disordered" evidence="1">
    <location>
        <begin position="1"/>
        <end position="30"/>
    </location>
</feature>
<protein>
    <submittedName>
        <fullName evidence="3">SgrR family transcriptional regulator</fullName>
    </submittedName>
</protein>
<dbReference type="EMBL" id="WVHK01000055">
    <property type="protein sequence ID" value="MXV20712.1"/>
    <property type="molecule type" value="Genomic_DNA"/>
</dbReference>
<dbReference type="Gene3D" id="3.40.190.10">
    <property type="entry name" value="Periplasmic binding protein-like II"/>
    <property type="match status" value="1"/>
</dbReference>
<dbReference type="PANTHER" id="PTHR30290:SF72">
    <property type="entry name" value="HTH-TYPE TRANSCRIPTIONAL REGULATOR SGRR"/>
    <property type="match status" value="1"/>
</dbReference>
<feature type="domain" description="Solute-binding protein family 5" evidence="2">
    <location>
        <begin position="206"/>
        <end position="519"/>
    </location>
</feature>
<evidence type="ECO:0000313" key="3">
    <source>
        <dbReference type="EMBL" id="MXV20712.1"/>
    </source>
</evidence>